<sequence length="404" mass="43232">MSGGARPAPRIIPKFALERYTMKRFFPVAAVALSFLALLSPGALLAQDAPAPTVTVLTAQSQEFIQKVRLPGRIKASTIAEVRPQVSGIIRERLFDEGTSVEKGQPLYKIEDETYAAAVAAARAAVSQAEANFSLAEREARRAEELLATKTGSVQKRDTAVFSRDAAGAALQLAKAQLLSAEIDLERTTIRAPISGRIGLSLTTTGALVGAQQAGALSTIRALDPVYVDVTQSVNDLLNWDADPETRRELMAGGVEMMLPNGKPFGQRGELRAAEPQVEPTTGMITLRISFPNPDFRLLPGLYVEVEVPQARAGEAFLLPKNAVMRNEQGEAHAWLVEDGTVVMRKLTIQTGAGNDWVVTGGIKAGDKIVTSGFQKIAPGARVEIVEAPQTQAALVTRATEKAE</sequence>
<dbReference type="GO" id="GO:0046677">
    <property type="term" value="P:response to antibiotic"/>
    <property type="evidence" value="ECO:0007669"/>
    <property type="project" value="TreeGrafter"/>
</dbReference>
<reference evidence="7 8" key="1">
    <citation type="submission" date="2016-10" db="EMBL/GenBank/DDBJ databases">
        <authorList>
            <person name="de Groot N.N."/>
        </authorList>
    </citation>
    <scope>NUCLEOTIDE SEQUENCE [LARGE SCALE GENOMIC DNA]</scope>
    <source>
        <strain evidence="7 8">CGMCC 1.6117</strain>
    </source>
</reference>
<evidence type="ECO:0000259" key="5">
    <source>
        <dbReference type="Pfam" id="PF25944"/>
    </source>
</evidence>
<dbReference type="InterPro" id="IPR058627">
    <property type="entry name" value="MdtA-like_C"/>
</dbReference>
<dbReference type="Pfam" id="PF25944">
    <property type="entry name" value="Beta-barrel_RND"/>
    <property type="match status" value="1"/>
</dbReference>
<dbReference type="Gene3D" id="2.40.420.20">
    <property type="match status" value="1"/>
</dbReference>
<dbReference type="PANTHER" id="PTHR30158:SF3">
    <property type="entry name" value="MULTIDRUG EFFLUX PUMP SUBUNIT ACRA-RELATED"/>
    <property type="match status" value="1"/>
</dbReference>
<dbReference type="PANTHER" id="PTHR30158">
    <property type="entry name" value="ACRA/E-RELATED COMPONENT OF DRUG EFFLUX TRANSPORTER"/>
    <property type="match status" value="1"/>
</dbReference>
<dbReference type="InterPro" id="IPR006143">
    <property type="entry name" value="RND_pump_MFP"/>
</dbReference>
<feature type="domain" description="Multidrug resistance protein MdtA-like barrel-sandwich hybrid" evidence="4">
    <location>
        <begin position="79"/>
        <end position="219"/>
    </location>
</feature>
<dbReference type="GO" id="GO:0022857">
    <property type="term" value="F:transmembrane transporter activity"/>
    <property type="evidence" value="ECO:0007669"/>
    <property type="project" value="InterPro"/>
</dbReference>
<feature type="domain" description="Multidrug resistance protein MdtA-like beta-barrel" evidence="5">
    <location>
        <begin position="225"/>
        <end position="308"/>
    </location>
</feature>
<dbReference type="Gene3D" id="1.10.287.470">
    <property type="entry name" value="Helix hairpin bin"/>
    <property type="match status" value="1"/>
</dbReference>
<dbReference type="Pfam" id="PF25967">
    <property type="entry name" value="RND-MFP_C"/>
    <property type="match status" value="1"/>
</dbReference>
<dbReference type="Gene3D" id="2.40.30.170">
    <property type="match status" value="1"/>
</dbReference>
<evidence type="ECO:0000256" key="3">
    <source>
        <dbReference type="SAM" id="Coils"/>
    </source>
</evidence>
<dbReference type="SUPFAM" id="SSF111369">
    <property type="entry name" value="HlyD-like secretion proteins"/>
    <property type="match status" value="1"/>
</dbReference>
<comment type="subcellular location">
    <subcellularLocation>
        <location evidence="1">Cell envelope</location>
    </subcellularLocation>
</comment>
<dbReference type="InterPro" id="IPR058626">
    <property type="entry name" value="MdtA-like_b-barrel"/>
</dbReference>
<dbReference type="GO" id="GO:0005886">
    <property type="term" value="C:plasma membrane"/>
    <property type="evidence" value="ECO:0007669"/>
    <property type="project" value="TreeGrafter"/>
</dbReference>
<dbReference type="AlphaFoldDB" id="A0A1I0T6R7"/>
<comment type="similarity">
    <text evidence="2">Belongs to the membrane fusion protein (MFP) (TC 8.A.1) family.</text>
</comment>
<name>A0A1I0T6R7_9RHOB</name>
<proteinExistence type="inferred from homology"/>
<dbReference type="GO" id="GO:0030313">
    <property type="term" value="C:cell envelope"/>
    <property type="evidence" value="ECO:0007669"/>
    <property type="project" value="UniProtKB-SubCell"/>
</dbReference>
<evidence type="ECO:0000259" key="6">
    <source>
        <dbReference type="Pfam" id="PF25967"/>
    </source>
</evidence>
<evidence type="ECO:0000256" key="2">
    <source>
        <dbReference type="ARBA" id="ARBA00009477"/>
    </source>
</evidence>
<evidence type="ECO:0000259" key="4">
    <source>
        <dbReference type="Pfam" id="PF25917"/>
    </source>
</evidence>
<dbReference type="NCBIfam" id="TIGR01730">
    <property type="entry name" value="RND_mfp"/>
    <property type="match status" value="1"/>
</dbReference>
<evidence type="ECO:0000256" key="1">
    <source>
        <dbReference type="ARBA" id="ARBA00004196"/>
    </source>
</evidence>
<dbReference type="Pfam" id="PF25917">
    <property type="entry name" value="BSH_RND"/>
    <property type="match status" value="1"/>
</dbReference>
<feature type="domain" description="Multidrug resistance protein MdtA-like C-terminal permuted SH3" evidence="6">
    <location>
        <begin position="316"/>
        <end position="376"/>
    </location>
</feature>
<evidence type="ECO:0000313" key="7">
    <source>
        <dbReference type="EMBL" id="SFA47452.1"/>
    </source>
</evidence>
<dbReference type="InterPro" id="IPR058625">
    <property type="entry name" value="MdtA-like_BSH"/>
</dbReference>
<keyword evidence="3" id="KW-0175">Coiled coil</keyword>
<feature type="coiled-coil region" evidence="3">
    <location>
        <begin position="119"/>
        <end position="146"/>
    </location>
</feature>
<dbReference type="EMBL" id="FOJO01000005">
    <property type="protein sequence ID" value="SFA47452.1"/>
    <property type="molecule type" value="Genomic_DNA"/>
</dbReference>
<gene>
    <name evidence="7" type="ORF">SAMN04487972_10581</name>
</gene>
<protein>
    <submittedName>
        <fullName evidence="7">Membrane fusion protein, multidrug efflux system</fullName>
    </submittedName>
</protein>
<accession>A0A1I0T6R7</accession>
<dbReference type="Proteomes" id="UP000182312">
    <property type="component" value="Unassembled WGS sequence"/>
</dbReference>
<evidence type="ECO:0000313" key="8">
    <source>
        <dbReference type="Proteomes" id="UP000182312"/>
    </source>
</evidence>
<organism evidence="7 8">
    <name type="scientific">Paracoccus halophilus</name>
    <dbReference type="NCBI Taxonomy" id="376733"/>
    <lineage>
        <taxon>Bacteria</taxon>
        <taxon>Pseudomonadati</taxon>
        <taxon>Pseudomonadota</taxon>
        <taxon>Alphaproteobacteria</taxon>
        <taxon>Rhodobacterales</taxon>
        <taxon>Paracoccaceae</taxon>
        <taxon>Paracoccus</taxon>
    </lineage>
</organism>
<dbReference type="Gene3D" id="2.40.50.100">
    <property type="match status" value="1"/>
</dbReference>